<evidence type="ECO:0008006" key="3">
    <source>
        <dbReference type="Google" id="ProtNLM"/>
    </source>
</evidence>
<dbReference type="RefSeq" id="WP_249916171.1">
    <property type="nucleotide sequence ID" value="NZ_JAMGBB010000001.1"/>
</dbReference>
<sequence length="65" mass="7283">MSTEDSEYFRARAIEERARAADCDDQSIANIHLDLAEKYETLATMANGQTTFQLDWEGLSDAQPA</sequence>
<comment type="caution">
    <text evidence="1">The sequence shown here is derived from an EMBL/GenBank/DDBJ whole genome shotgun (WGS) entry which is preliminary data.</text>
</comment>
<reference evidence="1" key="1">
    <citation type="submission" date="2022-05" db="EMBL/GenBank/DDBJ databases">
        <authorList>
            <person name="Jo J.-H."/>
            <person name="Im W.-T."/>
        </authorList>
    </citation>
    <scope>NUCLEOTIDE SEQUENCE</scope>
    <source>
        <strain evidence="1">RB56-2</strain>
    </source>
</reference>
<proteinExistence type="predicted"/>
<dbReference type="EMBL" id="JAMGBB010000001">
    <property type="protein sequence ID" value="MCL6741805.1"/>
    <property type="molecule type" value="Genomic_DNA"/>
</dbReference>
<evidence type="ECO:0000313" key="2">
    <source>
        <dbReference type="Proteomes" id="UP001165383"/>
    </source>
</evidence>
<gene>
    <name evidence="1" type="ORF">LZ518_11770</name>
</gene>
<keyword evidence="2" id="KW-1185">Reference proteome</keyword>
<accession>A0ABT0SBL3</accession>
<organism evidence="1 2">
    <name type="scientific">Sphingomonas brevis</name>
    <dbReference type="NCBI Taxonomy" id="2908206"/>
    <lineage>
        <taxon>Bacteria</taxon>
        <taxon>Pseudomonadati</taxon>
        <taxon>Pseudomonadota</taxon>
        <taxon>Alphaproteobacteria</taxon>
        <taxon>Sphingomonadales</taxon>
        <taxon>Sphingomonadaceae</taxon>
        <taxon>Sphingomonas</taxon>
    </lineage>
</organism>
<evidence type="ECO:0000313" key="1">
    <source>
        <dbReference type="EMBL" id="MCL6741805.1"/>
    </source>
</evidence>
<dbReference type="Proteomes" id="UP001165383">
    <property type="component" value="Unassembled WGS sequence"/>
</dbReference>
<protein>
    <recommendedName>
        <fullName evidence="3">Transcriptional regulator</fullName>
    </recommendedName>
</protein>
<name>A0ABT0SBL3_9SPHN</name>